<name>E7QR85_HALPU</name>
<reference evidence="1 2" key="1">
    <citation type="journal article" date="2014" name="ISME J.">
        <title>Trehalose/2-sulfotrehalose biosynthesis and glycine-betaine uptake are widely spread mechanisms for osmoadaptation in the Halobacteriales.</title>
        <authorList>
            <person name="Youssef N.H."/>
            <person name="Savage-Ashlock K.N."/>
            <person name="McCully A.L."/>
            <person name="Luedtke B."/>
            <person name="Shaw E.I."/>
            <person name="Hoff W.D."/>
            <person name="Elshahed M.S."/>
        </authorList>
    </citation>
    <scope>NUCLEOTIDE SEQUENCE [LARGE SCALE GENOMIC DNA]</scope>
    <source>
        <strain evidence="1 2">DX253</strain>
    </source>
</reference>
<accession>E7QR85</accession>
<gene>
    <name evidence="1" type="ORF">ZOD2009_06539</name>
</gene>
<dbReference type="PATRIC" id="fig|797209.4.peg.1300"/>
<dbReference type="EMBL" id="AEMG01000005">
    <property type="protein sequence ID" value="EFW92993.1"/>
    <property type="molecule type" value="Genomic_DNA"/>
</dbReference>
<comment type="caution">
    <text evidence="1">The sequence shown here is derived from an EMBL/GenBank/DDBJ whole genome shotgun (WGS) entry which is preliminary data.</text>
</comment>
<proteinExistence type="predicted"/>
<protein>
    <submittedName>
        <fullName evidence="1">Uncharacterized protein</fullName>
    </submittedName>
</protein>
<dbReference type="AlphaFoldDB" id="E7QR85"/>
<dbReference type="Proteomes" id="UP000003751">
    <property type="component" value="Unassembled WGS sequence"/>
</dbReference>
<dbReference type="eggNOG" id="arCOG02452">
    <property type="taxonomic scope" value="Archaea"/>
</dbReference>
<sequence>MRYLRELKKRGSNLLITGDVPDTVTARATQTLFGEGDRRYRVLALLDTTSRIPDSLSVADDRLWVVERAGEKRSARPSASSDVSVRETDDMDGIRREIGAAADFYDDEFDGLDPAELRIGVDLGVRDDRDSIREFVEGTAEIVADHRGMAHYHLPKPDDDPLVDELSPLFDARIELRQVPGQPPEQRWHVPAFDKTTIWVRL</sequence>
<dbReference type="STRING" id="797209.GCA_000376445_03892"/>
<evidence type="ECO:0000313" key="1">
    <source>
        <dbReference type="EMBL" id="EFW92993.1"/>
    </source>
</evidence>
<dbReference type="Pfam" id="PF24336">
    <property type="entry name" value="DUF7504"/>
    <property type="match status" value="1"/>
</dbReference>
<organism evidence="1 2">
    <name type="scientific">Haladaptatus paucihalophilus DX253</name>
    <dbReference type="NCBI Taxonomy" id="797209"/>
    <lineage>
        <taxon>Archaea</taxon>
        <taxon>Methanobacteriati</taxon>
        <taxon>Methanobacteriota</taxon>
        <taxon>Stenosarchaea group</taxon>
        <taxon>Halobacteria</taxon>
        <taxon>Halobacteriales</taxon>
        <taxon>Haladaptataceae</taxon>
        <taxon>Haladaptatus</taxon>
    </lineage>
</organism>
<evidence type="ECO:0000313" key="2">
    <source>
        <dbReference type="Proteomes" id="UP000003751"/>
    </source>
</evidence>
<dbReference type="InterPro" id="IPR055927">
    <property type="entry name" value="DUF7504"/>
</dbReference>